<dbReference type="HOGENOM" id="CLU_3141060_0_0_11"/>
<dbReference type="AlphaFoldDB" id="G8WQU2"/>
<evidence type="ECO:0000313" key="3">
    <source>
        <dbReference type="Proteomes" id="UP000007842"/>
    </source>
</evidence>
<keyword evidence="3" id="KW-1185">Reference proteome</keyword>
<name>G8WQU2_STREN</name>
<dbReference type="EMBL" id="CP003219">
    <property type="protein sequence ID" value="AEW95702.1"/>
    <property type="molecule type" value="Genomic_DNA"/>
</dbReference>
<dbReference type="KEGG" id="scy:SCATT_33310"/>
<feature type="region of interest" description="Disordered" evidence="1">
    <location>
        <begin position="1"/>
        <end position="49"/>
    </location>
</feature>
<organism evidence="2 3">
    <name type="scientific">Streptantibioticus cattleyicolor (strain ATCC 35852 / DSM 46488 / JCM 4925 / NBRC 14057 / NRRL 8057)</name>
    <name type="common">Streptomyces cattleya</name>
    <dbReference type="NCBI Taxonomy" id="1003195"/>
    <lineage>
        <taxon>Bacteria</taxon>
        <taxon>Bacillati</taxon>
        <taxon>Actinomycetota</taxon>
        <taxon>Actinomycetes</taxon>
        <taxon>Kitasatosporales</taxon>
        <taxon>Streptomycetaceae</taxon>
        <taxon>Streptantibioticus</taxon>
    </lineage>
</organism>
<sequence length="49" mass="4907">MFAGATADNEDLHGNLAYGPLPPPPPGQVTPGGHSGHSFEWPAGPGSGR</sequence>
<reference evidence="3" key="1">
    <citation type="submission" date="2011-12" db="EMBL/GenBank/DDBJ databases">
        <title>Complete genome sequence of Streptomyces cattleya strain DSM 46488.</title>
        <authorList>
            <person name="Ou H.-Y."/>
            <person name="Li P."/>
            <person name="Zhao C."/>
            <person name="O'Hagan D."/>
            <person name="Deng Z."/>
        </authorList>
    </citation>
    <scope>NUCLEOTIDE SEQUENCE [LARGE SCALE GENOMIC DNA]</scope>
    <source>
        <strain evidence="3">ATCC 35852 / DSM 46488 / JCM 4925 / NBRC 14057 / NRRL 8057</strain>
    </source>
</reference>
<evidence type="ECO:0000256" key="1">
    <source>
        <dbReference type="SAM" id="MobiDB-lite"/>
    </source>
</evidence>
<protein>
    <submittedName>
        <fullName evidence="2">Uncharacterized protein</fullName>
    </submittedName>
</protein>
<accession>G8WQU2</accession>
<dbReference type="STRING" id="1003195.SCATT_33310"/>
<dbReference type="Proteomes" id="UP000007842">
    <property type="component" value="Chromosome"/>
</dbReference>
<gene>
    <name evidence="2" type="ordered locus">SCATT_33310</name>
</gene>
<proteinExistence type="predicted"/>
<evidence type="ECO:0000313" key="2">
    <source>
        <dbReference type="EMBL" id="AEW95702.1"/>
    </source>
</evidence>